<dbReference type="InterPro" id="IPR000784">
    <property type="entry name" value="Late_L2"/>
</dbReference>
<evidence type="ECO:0000256" key="4">
    <source>
        <dbReference type="ARBA" id="ARBA00022562"/>
    </source>
</evidence>
<comment type="PTM">
    <text evidence="15">Highly phosphorylated.</text>
</comment>
<evidence type="ECO:0000256" key="10">
    <source>
        <dbReference type="ARBA" id="ARBA00023046"/>
    </source>
</evidence>
<evidence type="ECO:0000256" key="12">
    <source>
        <dbReference type="ARBA" id="ARBA00023125"/>
    </source>
</evidence>
<keyword evidence="10" id="KW-1039">Host endosome</keyword>
<feature type="disulfide bond" evidence="15">
    <location>
        <begin position="19"/>
        <end position="25"/>
    </location>
</feature>
<evidence type="ECO:0000256" key="2">
    <source>
        <dbReference type="ARBA" id="ARBA00022553"/>
    </source>
</evidence>
<evidence type="ECO:0000256" key="3">
    <source>
        <dbReference type="ARBA" id="ARBA00022561"/>
    </source>
</evidence>
<dbReference type="GO" id="GO:0042025">
    <property type="term" value="C:host cell nucleus"/>
    <property type="evidence" value="ECO:0007669"/>
    <property type="project" value="UniProtKB-SubCell"/>
</dbReference>
<keyword evidence="14 15" id="KW-1160">Virus entry into host cell</keyword>
<evidence type="ECO:0000256" key="15">
    <source>
        <dbReference type="HAMAP-Rule" id="MF_04003"/>
    </source>
</evidence>
<evidence type="ECO:0000256" key="5">
    <source>
        <dbReference type="ARBA" id="ARBA00022581"/>
    </source>
</evidence>
<keyword evidence="7 15" id="KW-0946">Virion</keyword>
<dbReference type="EMBL" id="MH777206">
    <property type="protein sequence ID" value="AYA93710.1"/>
    <property type="molecule type" value="Genomic_DNA"/>
</dbReference>
<evidence type="ECO:0000256" key="1">
    <source>
        <dbReference type="ARBA" id="ARBA00022524"/>
    </source>
</evidence>
<name>A0A385PIC7_9PAPI</name>
<dbReference type="GO" id="GO:0075732">
    <property type="term" value="P:viral penetration into host nucleus"/>
    <property type="evidence" value="ECO:0007669"/>
    <property type="project" value="UniProtKB-KW"/>
</dbReference>
<evidence type="ECO:0000256" key="7">
    <source>
        <dbReference type="ARBA" id="ARBA00022844"/>
    </source>
</evidence>
<sequence length="501" mass="55119">MYRKRRYPRASVTDIYRSCVQGGDCPTDVKNKVEGRTWADTLLKVFGSILYLGNLGIGTGRGSGGSFGYRPFGSAPKPDTSVSIGSRPTVPTVDIIGPTDVLPVAPDDPAIVPLSEGIPETGIIDTPAGGPGLDSATDNITTFIDPISEVTVVSEHPNVTIDENIAQIDVQLLPPPPKRIALDASTLENTVNIQSRVSHIDSDMNVFVNPQFEGINIGHPEYIELTEINPREEFEIDAGPKESTPIGSRIATRARDLYNRYVVQVPARQVNISTLASRPFSATFENPAFDNDIITAAFENDVQSFPYDTNTDLVFESSTRYSETPQRTVRLSRLARRPGMTTRSGLDVGQRVHFYYDISNIHPGDIELQPLGELSHESTLVDELATSTFINPFESPIDGFSNEDLVDLLVEDFSTSKIVLNATGRREDIEIPVLSPGIQVKVFVDTYGDLVPSYNTLADNTQITIPTAWYPIGPATGVDINYYDFDLHPSLKKRKRKRNIF</sequence>
<organism evidence="16">
    <name type="scientific">Human papillomavirus</name>
    <dbReference type="NCBI Taxonomy" id="10566"/>
    <lineage>
        <taxon>Viruses</taxon>
        <taxon>Monodnaviria</taxon>
        <taxon>Shotokuvirae</taxon>
        <taxon>Cossaviricota</taxon>
        <taxon>Papovaviricetes</taxon>
        <taxon>Zurhausenvirales</taxon>
        <taxon>Papillomaviridae</taxon>
    </lineage>
</organism>
<keyword evidence="8 15" id="KW-0426">Late protein</keyword>
<comment type="caution">
    <text evidence="15">Lacks conserved residue(s) required for the propagation of feature annotation.</text>
</comment>
<keyword evidence="6" id="KW-1040">Host Golgi apparatus</keyword>
<keyword evidence="13 15" id="KW-1015">Disulfide bond</keyword>
<evidence type="ECO:0000256" key="11">
    <source>
        <dbReference type="ARBA" id="ARBA00023120"/>
    </source>
</evidence>
<keyword evidence="5 15" id="KW-0945">Host-virus interaction</keyword>
<comment type="subunit">
    <text evidence="15">Interacts with major capsid protein L1. Interacts with E2; this interaction inhibits E2 transcriptional activity but not the DNA replication function E2. Interacts with host HSPA8; this interaction is required for L2 nuclear translocation. Interacts with host importins KPNB2 and KPNB3. Forms a complex with importin alpha2-beta1 heterodimers via interaction with the importin alpha2 adapter. Interacts with host DYNLT1; this interaction is essential for virus intracellular transport during entry. Interacts (via C-terminus) with host retromer subunits VPS35 AND VPS29.</text>
</comment>
<dbReference type="GO" id="GO:0003677">
    <property type="term" value="F:DNA binding"/>
    <property type="evidence" value="ECO:0007669"/>
    <property type="project" value="UniProtKB-UniRule"/>
</dbReference>
<keyword evidence="12 15" id="KW-0238">DNA-binding</keyword>
<evidence type="ECO:0000256" key="14">
    <source>
        <dbReference type="ARBA" id="ARBA00023296"/>
    </source>
</evidence>
<reference evidence="16" key="1">
    <citation type="journal article" date="2018" name="Nat. Med.">
        <title>Expanded skin virome in DOCK8-deficient patients.</title>
        <authorList>
            <consortium name="NISC Comparative Sequencing Program"/>
            <person name="Tirosh O."/>
            <person name="Conlan S."/>
            <person name="Deming C."/>
            <person name="Lee-Lin S.Q."/>
            <person name="Huang X."/>
            <person name="Su H.C."/>
            <person name="Freeman A.F."/>
            <person name="Segre J.A."/>
            <person name="Kong H.H."/>
        </authorList>
    </citation>
    <scope>NUCLEOTIDE SEQUENCE</scope>
    <source>
        <strain evidence="16">HPV-mSK_061</strain>
    </source>
</reference>
<evidence type="ECO:0000256" key="6">
    <source>
        <dbReference type="ARBA" id="ARBA00022812"/>
    </source>
</evidence>
<comment type="similarity">
    <text evidence="15">Belongs to the papillomaviridae L2 protein family.</text>
</comment>
<dbReference type="GO" id="GO:0019028">
    <property type="term" value="C:viral capsid"/>
    <property type="evidence" value="ECO:0007669"/>
    <property type="project" value="UniProtKB-UniRule"/>
</dbReference>
<keyword evidence="11 15" id="KW-1176">Cytoplasmic inwards viral transport</keyword>
<gene>
    <name evidence="15" type="primary">L2</name>
</gene>
<dbReference type="HAMAP" id="MF_04003">
    <property type="entry name" value="PPV_L2"/>
    <property type="match status" value="1"/>
</dbReference>
<dbReference type="GO" id="GO:0046718">
    <property type="term" value="P:symbiont entry into host cell"/>
    <property type="evidence" value="ECO:0007669"/>
    <property type="project" value="UniProtKB-KW"/>
</dbReference>
<dbReference type="Pfam" id="PF00513">
    <property type="entry name" value="Late_protein_L2"/>
    <property type="match status" value="1"/>
</dbReference>
<keyword evidence="1 15" id="KW-1163">Viral penetration into host nucleus</keyword>
<keyword evidence="3 15" id="KW-0167">Capsid protein</keyword>
<proteinExistence type="inferred from homology"/>
<accession>A0A385PIC7</accession>
<keyword evidence="9 15" id="KW-1177">Microtubular inwards viral transport</keyword>
<comment type="subcellular location">
    <subcellularLocation>
        <location evidence="15">Virion</location>
    </subcellularLocation>
    <subcellularLocation>
        <location evidence="15">Host nucleus</location>
    </subcellularLocation>
</comment>
<evidence type="ECO:0000256" key="8">
    <source>
        <dbReference type="ARBA" id="ARBA00022921"/>
    </source>
</evidence>
<dbReference type="GO" id="GO:0043657">
    <property type="term" value="C:host cell"/>
    <property type="evidence" value="ECO:0007669"/>
    <property type="project" value="GOC"/>
</dbReference>
<comment type="function">
    <text evidence="15">Minor protein of the capsid that localizes along the inner surface of the virion, within the central cavities beneath the L1 pentamers. Plays a role in capsid stabilization through interaction with the major capsid protein L1. Once the virion enters the host cell, L2 escorts the genomic DNA into the nucleus by promoting escape from the endosomal compartments and traffic through the host Golgi network. Mechanistically, the C-terminus of L2 possesses a cell-penetrating peptide that protudes from the host endosome, interacts with host cytoplasmic retromer cargo and thereby mediates the capsid delivery to the host trans-Golgi network. Plays a role through its interaction with host dynein in the intracellular microtubule-dependent transport of viral capsid toward the nucleus. Mediates the viral genome import into the nucleus through binding to host importins. Once within the nucleus, L2 localizes viral genomes to host PML bodies in order to activate early gene expression for establishment of infection. Later on, promotes late gene expression by interacting with the viral E2 protein and by inhibiting its transcriptional activation functions. During virion assembly, encapsidates the genome by direct interaction with the viral DNA.</text>
</comment>
<dbReference type="GO" id="GO:0075521">
    <property type="term" value="P:microtubule-dependent intracellular transport of viral material towards nucleus"/>
    <property type="evidence" value="ECO:0007669"/>
    <property type="project" value="UniProtKB-UniRule"/>
</dbReference>
<keyword evidence="2 15" id="KW-0597">Phosphoprotein</keyword>
<evidence type="ECO:0000313" key="16">
    <source>
        <dbReference type="EMBL" id="AYA93710.1"/>
    </source>
</evidence>
<evidence type="ECO:0000256" key="9">
    <source>
        <dbReference type="ARBA" id="ARBA00022952"/>
    </source>
</evidence>
<protein>
    <recommendedName>
        <fullName evidence="15">Minor capsid protein L2</fullName>
    </recommendedName>
</protein>
<evidence type="ECO:0000256" key="13">
    <source>
        <dbReference type="ARBA" id="ARBA00023157"/>
    </source>
</evidence>
<dbReference type="GO" id="GO:0005198">
    <property type="term" value="F:structural molecule activity"/>
    <property type="evidence" value="ECO:0007669"/>
    <property type="project" value="UniProtKB-UniRule"/>
</dbReference>
<keyword evidence="4 15" id="KW-1048">Host nucleus</keyword>